<gene>
    <name evidence="1" type="ORF">B7P43_G05445</name>
</gene>
<name>A0A2J7QI85_9NEOP</name>
<dbReference type="Proteomes" id="UP000235965">
    <property type="component" value="Unassembled WGS sequence"/>
</dbReference>
<proteinExistence type="predicted"/>
<comment type="caution">
    <text evidence="1">The sequence shown here is derived from an EMBL/GenBank/DDBJ whole genome shotgun (WGS) entry which is preliminary data.</text>
</comment>
<keyword evidence="2" id="KW-1185">Reference proteome</keyword>
<sequence>MKEQNFNSNTKKTNKTDEIPGYVMKAISVLSIILAEILRSQSSSMQQCIYWQTDTKVLEAPICYKMEVADFSKILVPIYQIIVPHPHINTYCC</sequence>
<dbReference type="EMBL" id="NEVH01013957">
    <property type="protein sequence ID" value="PNF28298.1"/>
    <property type="molecule type" value="Genomic_DNA"/>
</dbReference>
<dbReference type="InParanoid" id="A0A2J7QI85"/>
<accession>A0A2J7QI85</accession>
<protein>
    <submittedName>
        <fullName evidence="1">Uncharacterized protein</fullName>
    </submittedName>
</protein>
<evidence type="ECO:0000313" key="2">
    <source>
        <dbReference type="Proteomes" id="UP000235965"/>
    </source>
</evidence>
<organism evidence="1 2">
    <name type="scientific">Cryptotermes secundus</name>
    <dbReference type="NCBI Taxonomy" id="105785"/>
    <lineage>
        <taxon>Eukaryota</taxon>
        <taxon>Metazoa</taxon>
        <taxon>Ecdysozoa</taxon>
        <taxon>Arthropoda</taxon>
        <taxon>Hexapoda</taxon>
        <taxon>Insecta</taxon>
        <taxon>Pterygota</taxon>
        <taxon>Neoptera</taxon>
        <taxon>Polyneoptera</taxon>
        <taxon>Dictyoptera</taxon>
        <taxon>Blattodea</taxon>
        <taxon>Blattoidea</taxon>
        <taxon>Termitoidae</taxon>
        <taxon>Kalotermitidae</taxon>
        <taxon>Cryptotermitinae</taxon>
        <taxon>Cryptotermes</taxon>
    </lineage>
</organism>
<dbReference type="AlphaFoldDB" id="A0A2J7QI85"/>
<evidence type="ECO:0000313" key="1">
    <source>
        <dbReference type="EMBL" id="PNF28298.1"/>
    </source>
</evidence>
<reference evidence="1 2" key="1">
    <citation type="submission" date="2017-12" db="EMBL/GenBank/DDBJ databases">
        <title>Hemimetabolous genomes reveal molecular basis of termite eusociality.</title>
        <authorList>
            <person name="Harrison M.C."/>
            <person name="Jongepier E."/>
            <person name="Robertson H.M."/>
            <person name="Arning N."/>
            <person name="Bitard-Feildel T."/>
            <person name="Chao H."/>
            <person name="Childers C.P."/>
            <person name="Dinh H."/>
            <person name="Doddapaneni H."/>
            <person name="Dugan S."/>
            <person name="Gowin J."/>
            <person name="Greiner C."/>
            <person name="Han Y."/>
            <person name="Hu H."/>
            <person name="Hughes D.S.T."/>
            <person name="Huylmans A.-K."/>
            <person name="Kemena C."/>
            <person name="Kremer L.P.M."/>
            <person name="Lee S.L."/>
            <person name="Lopez-Ezquerra A."/>
            <person name="Mallet L."/>
            <person name="Monroy-Kuhn J.M."/>
            <person name="Moser A."/>
            <person name="Murali S.C."/>
            <person name="Muzny D.M."/>
            <person name="Otani S."/>
            <person name="Piulachs M.-D."/>
            <person name="Poelchau M."/>
            <person name="Qu J."/>
            <person name="Schaub F."/>
            <person name="Wada-Katsumata A."/>
            <person name="Worley K.C."/>
            <person name="Xie Q."/>
            <person name="Ylla G."/>
            <person name="Poulsen M."/>
            <person name="Gibbs R.A."/>
            <person name="Schal C."/>
            <person name="Richards S."/>
            <person name="Belles X."/>
            <person name="Korb J."/>
            <person name="Bornberg-Bauer E."/>
        </authorList>
    </citation>
    <scope>NUCLEOTIDE SEQUENCE [LARGE SCALE GENOMIC DNA]</scope>
    <source>
        <tissue evidence="1">Whole body</tissue>
    </source>
</reference>